<proteinExistence type="predicted"/>
<dbReference type="AlphaFoldDB" id="A0A9N8HKJ1"/>
<gene>
    <name evidence="1" type="ORF">SEMRO_619_G176480.1</name>
</gene>
<organism evidence="1 2">
    <name type="scientific">Seminavis robusta</name>
    <dbReference type="NCBI Taxonomy" id="568900"/>
    <lineage>
        <taxon>Eukaryota</taxon>
        <taxon>Sar</taxon>
        <taxon>Stramenopiles</taxon>
        <taxon>Ochrophyta</taxon>
        <taxon>Bacillariophyta</taxon>
        <taxon>Bacillariophyceae</taxon>
        <taxon>Bacillariophycidae</taxon>
        <taxon>Naviculales</taxon>
        <taxon>Naviculaceae</taxon>
        <taxon>Seminavis</taxon>
    </lineage>
</organism>
<protein>
    <submittedName>
        <fullName evidence="1">Uncharacterized protein</fullName>
    </submittedName>
</protein>
<keyword evidence="2" id="KW-1185">Reference proteome</keyword>
<sequence length="366" mass="40625">MDTIMDTIVPGVGLKRFSEHNLEVSFSPSHNMNATQWGEALLDIASVEIVVARNAGVHPSLFHQPEHENEGKFMKALVSLPKLKSWYWFGNVSVALASFVLRHAVGLDDFCAGLGPWVGTELEFRELSRGFEDHKALTTLSLDGCIFPADLSVHSRSLMSDCARMTRLKSIALSGLSAWGLDSSDFARVFLNPRLKSVSLGGMVLNQNFASEIVNRLSRRDPSNILHELTLEDFGGLATIESSAIASLLDEIWEPFLGLLESNVTLSEICVEHVLTVPDNDHDELGKLDSNPKVEFLLKLNRLGRGKVQGQSATMSKEEWIQQLAACGNDLDCLFYFLSLDPSLCNTTYDQQRKTKKRKRSDTVTK</sequence>
<dbReference type="EMBL" id="CAICTM010000618">
    <property type="protein sequence ID" value="CAB9513883.1"/>
    <property type="molecule type" value="Genomic_DNA"/>
</dbReference>
<accession>A0A9N8HKJ1</accession>
<dbReference type="Proteomes" id="UP001153069">
    <property type="component" value="Unassembled WGS sequence"/>
</dbReference>
<evidence type="ECO:0000313" key="1">
    <source>
        <dbReference type="EMBL" id="CAB9513883.1"/>
    </source>
</evidence>
<reference evidence="1" key="1">
    <citation type="submission" date="2020-06" db="EMBL/GenBank/DDBJ databases">
        <authorList>
            <consortium name="Plant Systems Biology data submission"/>
        </authorList>
    </citation>
    <scope>NUCLEOTIDE SEQUENCE</scope>
    <source>
        <strain evidence="1">D6</strain>
    </source>
</reference>
<name>A0A9N8HKJ1_9STRA</name>
<comment type="caution">
    <text evidence="1">The sequence shown here is derived from an EMBL/GenBank/DDBJ whole genome shotgun (WGS) entry which is preliminary data.</text>
</comment>
<evidence type="ECO:0000313" key="2">
    <source>
        <dbReference type="Proteomes" id="UP001153069"/>
    </source>
</evidence>